<feature type="domain" description="Glutamine amidotransferase" evidence="1">
    <location>
        <begin position="21"/>
        <end position="176"/>
    </location>
</feature>
<evidence type="ECO:0000259" key="1">
    <source>
        <dbReference type="Pfam" id="PF00117"/>
    </source>
</evidence>
<evidence type="ECO:0000313" key="2">
    <source>
        <dbReference type="EMBL" id="NHK98442.1"/>
    </source>
</evidence>
<dbReference type="CDD" id="cd01741">
    <property type="entry name" value="GATase1_1"/>
    <property type="match status" value="1"/>
</dbReference>
<dbReference type="InterPro" id="IPR029062">
    <property type="entry name" value="Class_I_gatase-like"/>
</dbReference>
<sequence length="239" mass="25820">MKPVLVLQHQSSDGPAFLATWLRARGVAFEVRNAEAGEAFPESTEAYAALALLGGEMSANDPLSALRAGERLILDAMQRSRPVIGHCLGGQLMARALGARVVESPAPEIGWLPIDVADSDVARAWFGEARQHTVFQWHYEAFELPRDAVRLAGSAACPNQAFAIGPHLALQFHVEQDAEKLARWSCDDGARYRQALGAHASVQDGEAMRRHGLAALAAQQGLADGFYRRWLAASGIDLT</sequence>
<evidence type="ECO:0000313" key="3">
    <source>
        <dbReference type="Proteomes" id="UP000802098"/>
    </source>
</evidence>
<dbReference type="PANTHER" id="PTHR42695:SF5">
    <property type="entry name" value="GLUTAMINE AMIDOTRANSFERASE YLR126C-RELATED"/>
    <property type="match status" value="1"/>
</dbReference>
<dbReference type="Proteomes" id="UP000802098">
    <property type="component" value="Unassembled WGS sequence"/>
</dbReference>
<protein>
    <submittedName>
        <fullName evidence="2">Type 1 glutamine amidotransferase</fullName>
    </submittedName>
</protein>
<comment type="caution">
    <text evidence="2">The sequence shown here is derived from an EMBL/GenBank/DDBJ whole genome shotgun (WGS) entry which is preliminary data.</text>
</comment>
<name>A0ABX0HXA6_9BURK</name>
<dbReference type="SUPFAM" id="SSF52317">
    <property type="entry name" value="Class I glutamine amidotransferase-like"/>
    <property type="match status" value="1"/>
</dbReference>
<dbReference type="PANTHER" id="PTHR42695">
    <property type="entry name" value="GLUTAMINE AMIDOTRANSFERASE YLR126C-RELATED"/>
    <property type="match status" value="1"/>
</dbReference>
<organism evidence="2 3">
    <name type="scientific">Rubrivivax benzoatilyticus</name>
    <dbReference type="NCBI Taxonomy" id="316997"/>
    <lineage>
        <taxon>Bacteria</taxon>
        <taxon>Pseudomonadati</taxon>
        <taxon>Pseudomonadota</taxon>
        <taxon>Betaproteobacteria</taxon>
        <taxon>Burkholderiales</taxon>
        <taxon>Sphaerotilaceae</taxon>
        <taxon>Rubrivivax</taxon>
    </lineage>
</organism>
<dbReference type="InterPro" id="IPR017926">
    <property type="entry name" value="GATASE"/>
</dbReference>
<proteinExistence type="predicted"/>
<keyword evidence="3" id="KW-1185">Reference proteome</keyword>
<dbReference type="RefSeq" id="WP_009856931.1">
    <property type="nucleotide sequence ID" value="NZ_JAAOCD010000003.1"/>
</dbReference>
<gene>
    <name evidence="2" type="ORF">G7087_08665</name>
</gene>
<reference evidence="2 3" key="1">
    <citation type="submission" date="2020-03" db="EMBL/GenBank/DDBJ databases">
        <title>Rubrivivax benzoatilyticus JA2 (sequenced after 10 years sub-culturing).</title>
        <authorList>
            <person name="Gupta D."/>
            <person name="Chintalapati S."/>
            <person name="Chintalapati V.R."/>
        </authorList>
    </citation>
    <scope>NUCLEOTIDE SEQUENCE [LARGE SCALE GENOMIC DNA]</scope>
    <source>
        <strain evidence="2 3">JA2-Mal</strain>
    </source>
</reference>
<keyword evidence="2" id="KW-0315">Glutamine amidotransferase</keyword>
<dbReference type="InterPro" id="IPR044992">
    <property type="entry name" value="ChyE-like"/>
</dbReference>
<accession>A0ABX0HXA6</accession>
<dbReference type="EMBL" id="JAAOCD010000003">
    <property type="protein sequence ID" value="NHK98442.1"/>
    <property type="molecule type" value="Genomic_DNA"/>
</dbReference>
<dbReference type="PROSITE" id="PS51273">
    <property type="entry name" value="GATASE_TYPE_1"/>
    <property type="match status" value="1"/>
</dbReference>
<dbReference type="Gene3D" id="3.40.50.880">
    <property type="match status" value="1"/>
</dbReference>
<dbReference type="Pfam" id="PF00117">
    <property type="entry name" value="GATase"/>
    <property type="match status" value="1"/>
</dbReference>